<feature type="transmembrane region" description="Helical" evidence="6">
    <location>
        <begin position="377"/>
        <end position="399"/>
    </location>
</feature>
<keyword evidence="5 6" id="KW-0472">Membrane</keyword>
<protein>
    <recommendedName>
        <fullName evidence="9">Polysaccharide biosynthesis protein</fullName>
    </recommendedName>
</protein>
<evidence type="ECO:0000256" key="5">
    <source>
        <dbReference type="ARBA" id="ARBA00023136"/>
    </source>
</evidence>
<dbReference type="PANTHER" id="PTHR30250:SF11">
    <property type="entry name" value="O-ANTIGEN TRANSPORTER-RELATED"/>
    <property type="match status" value="1"/>
</dbReference>
<feature type="transmembrane region" description="Helical" evidence="6">
    <location>
        <begin position="283"/>
        <end position="306"/>
    </location>
</feature>
<dbReference type="GO" id="GO:0005886">
    <property type="term" value="C:plasma membrane"/>
    <property type="evidence" value="ECO:0007669"/>
    <property type="project" value="UniProtKB-SubCell"/>
</dbReference>
<name>A0A7Y0DUW9_9GAMM</name>
<evidence type="ECO:0008006" key="9">
    <source>
        <dbReference type="Google" id="ProtNLM"/>
    </source>
</evidence>
<feature type="transmembrane region" description="Helical" evidence="6">
    <location>
        <begin position="7"/>
        <end position="28"/>
    </location>
</feature>
<dbReference type="InterPro" id="IPR050833">
    <property type="entry name" value="Poly_Biosynth_Transport"/>
</dbReference>
<feature type="transmembrane region" description="Helical" evidence="6">
    <location>
        <begin position="230"/>
        <end position="263"/>
    </location>
</feature>
<organism evidence="7 8">
    <name type="scientific">Pseudoalteromonas arctica</name>
    <dbReference type="NCBI Taxonomy" id="394751"/>
    <lineage>
        <taxon>Bacteria</taxon>
        <taxon>Pseudomonadati</taxon>
        <taxon>Pseudomonadota</taxon>
        <taxon>Gammaproteobacteria</taxon>
        <taxon>Alteromonadales</taxon>
        <taxon>Pseudoalteromonadaceae</taxon>
        <taxon>Pseudoalteromonas</taxon>
    </lineage>
</organism>
<evidence type="ECO:0000313" key="8">
    <source>
        <dbReference type="Proteomes" id="UP000570493"/>
    </source>
</evidence>
<dbReference type="PANTHER" id="PTHR30250">
    <property type="entry name" value="PST FAMILY PREDICTED COLANIC ACID TRANSPORTER"/>
    <property type="match status" value="1"/>
</dbReference>
<reference evidence="7" key="1">
    <citation type="submission" date="2020-04" db="EMBL/GenBank/DDBJ databases">
        <title>Genome Sequencing for Pseudoaltermonas arctica.</title>
        <authorList>
            <person name="Elkins N.S."/>
        </authorList>
    </citation>
    <scope>NUCLEOTIDE SEQUENCE [LARGE SCALE GENOMIC DNA]</scope>
    <source>
        <strain evidence="7">NEC-BIFX-2020_0012</strain>
    </source>
</reference>
<dbReference type="RefSeq" id="WP_169020972.1">
    <property type="nucleotide sequence ID" value="NZ_JABBMT010000027.1"/>
</dbReference>
<feature type="transmembrane region" description="Helical" evidence="6">
    <location>
        <begin position="349"/>
        <end position="371"/>
    </location>
</feature>
<gene>
    <name evidence="7" type="ORF">HHO47_14685</name>
</gene>
<accession>A0A7Y0DUW9</accession>
<dbReference type="EMBL" id="JABBMT010000027">
    <property type="protein sequence ID" value="NMM42029.1"/>
    <property type="molecule type" value="Genomic_DNA"/>
</dbReference>
<feature type="transmembrane region" description="Helical" evidence="6">
    <location>
        <begin position="318"/>
        <end position="342"/>
    </location>
</feature>
<feature type="transmembrane region" description="Helical" evidence="6">
    <location>
        <begin position="40"/>
        <end position="68"/>
    </location>
</feature>
<evidence type="ECO:0000256" key="3">
    <source>
        <dbReference type="ARBA" id="ARBA00022692"/>
    </source>
</evidence>
<feature type="transmembrane region" description="Helical" evidence="6">
    <location>
        <begin position="140"/>
        <end position="160"/>
    </location>
</feature>
<evidence type="ECO:0000256" key="1">
    <source>
        <dbReference type="ARBA" id="ARBA00004651"/>
    </source>
</evidence>
<dbReference type="AlphaFoldDB" id="A0A7Y0DUW9"/>
<proteinExistence type="predicted"/>
<feature type="transmembrane region" description="Helical" evidence="6">
    <location>
        <begin position="80"/>
        <end position="102"/>
    </location>
</feature>
<comment type="caution">
    <text evidence="7">The sequence shown here is derived from an EMBL/GenBank/DDBJ whole genome shotgun (WGS) entry which is preliminary data.</text>
</comment>
<keyword evidence="2" id="KW-1003">Cell membrane</keyword>
<comment type="subcellular location">
    <subcellularLocation>
        <location evidence="1">Cell membrane</location>
        <topology evidence="1">Multi-pass membrane protein</topology>
    </subcellularLocation>
</comment>
<evidence type="ECO:0000313" key="7">
    <source>
        <dbReference type="EMBL" id="NMM42029.1"/>
    </source>
</evidence>
<keyword evidence="3 6" id="KW-0812">Transmembrane</keyword>
<evidence type="ECO:0000256" key="4">
    <source>
        <dbReference type="ARBA" id="ARBA00022989"/>
    </source>
</evidence>
<evidence type="ECO:0000256" key="6">
    <source>
        <dbReference type="SAM" id="Phobius"/>
    </source>
</evidence>
<feature type="transmembrane region" description="Helical" evidence="6">
    <location>
        <begin position="108"/>
        <end position="128"/>
    </location>
</feature>
<dbReference type="Proteomes" id="UP000570493">
    <property type="component" value="Unassembled WGS sequence"/>
</dbReference>
<sequence>MNKLKGPLALAFSESLTKLIGLMLLPVITDALTLEEFGIYALFLINYIFFSALYIAILNNFILVGYFTRQHRIVYEIKSAMVFNILFFIVLSILFFSISSAYYFYDYFYVFFISSLSCIIAQPSQVYLTFKQCQQKYISYAKFSLTFVFCYVVLGFLAYYFNVSSWQGYALLVLSSHLFQTLLLLFIDASNVRLIYFSKMSSSKRYIKHFKALIGNSLFGWARVNVDKYLIITILGTSVMATYSLGFQLGAVIGLLNTILIKLLNPILFASFKSQVNAKARKLTIIVIACFAVVSLSYTLLLPFIVDVFFPVSYESSIQIAQLVSVGYCLQVMVSVVGAVLFYEKRNYLISALSMASFTFLLLGLMIIYSLNLFSAYYVALFFVGSWCFHLILTLFFALKEPKFIGFIKNA</sequence>
<keyword evidence="8" id="KW-1185">Reference proteome</keyword>
<evidence type="ECO:0000256" key="2">
    <source>
        <dbReference type="ARBA" id="ARBA00022475"/>
    </source>
</evidence>
<keyword evidence="4 6" id="KW-1133">Transmembrane helix</keyword>